<protein>
    <submittedName>
        <fullName evidence="2">Uncharacterized protein</fullName>
    </submittedName>
</protein>
<feature type="compositionally biased region" description="Basic and acidic residues" evidence="1">
    <location>
        <begin position="27"/>
        <end position="37"/>
    </location>
</feature>
<sequence>MRLRQPDQRPAACGHVEDPLGPGRSQVGERGEDDGRVHRPHILPYAPYTAGMPQQPPEQPPRPGASGVSRTPLLCFNPRNDPAAEPLRGLKQSKGRSGE</sequence>
<organism evidence="2 3">
    <name type="scientific">Micromonospora gifhornensis</name>
    <dbReference type="NCBI Taxonomy" id="84594"/>
    <lineage>
        <taxon>Bacteria</taxon>
        <taxon>Bacillati</taxon>
        <taxon>Actinomycetota</taxon>
        <taxon>Actinomycetes</taxon>
        <taxon>Micromonosporales</taxon>
        <taxon>Micromonosporaceae</taxon>
        <taxon>Micromonospora</taxon>
    </lineage>
</organism>
<evidence type="ECO:0000313" key="3">
    <source>
        <dbReference type="Proteomes" id="UP000647860"/>
    </source>
</evidence>
<feature type="region of interest" description="Disordered" evidence="1">
    <location>
        <begin position="1"/>
        <end position="99"/>
    </location>
</feature>
<keyword evidence="3" id="KW-1185">Reference proteome</keyword>
<accession>A0ABQ4IG38</accession>
<name>A0ABQ4IG38_9ACTN</name>
<comment type="caution">
    <text evidence="2">The sequence shown here is derived from an EMBL/GenBank/DDBJ whole genome shotgun (WGS) entry which is preliminary data.</text>
</comment>
<evidence type="ECO:0000313" key="2">
    <source>
        <dbReference type="EMBL" id="GIJ16837.1"/>
    </source>
</evidence>
<feature type="compositionally biased region" description="Pro residues" evidence="1">
    <location>
        <begin position="54"/>
        <end position="63"/>
    </location>
</feature>
<dbReference type="Proteomes" id="UP000647860">
    <property type="component" value="Unassembled WGS sequence"/>
</dbReference>
<reference evidence="2 3" key="1">
    <citation type="submission" date="2021-01" db="EMBL/GenBank/DDBJ databases">
        <title>Whole genome shotgun sequence of Verrucosispora gifhornensis NBRC 16317.</title>
        <authorList>
            <person name="Komaki H."/>
            <person name="Tamura T."/>
        </authorList>
    </citation>
    <scope>NUCLEOTIDE SEQUENCE [LARGE SCALE GENOMIC DNA]</scope>
    <source>
        <strain evidence="2 3">NBRC 16317</strain>
    </source>
</reference>
<proteinExistence type="predicted"/>
<gene>
    <name evidence="2" type="ORF">Vgi01_35210</name>
</gene>
<evidence type="ECO:0000256" key="1">
    <source>
        <dbReference type="SAM" id="MobiDB-lite"/>
    </source>
</evidence>
<dbReference type="EMBL" id="BOPA01000023">
    <property type="protein sequence ID" value="GIJ16837.1"/>
    <property type="molecule type" value="Genomic_DNA"/>
</dbReference>